<evidence type="ECO:0000259" key="1">
    <source>
        <dbReference type="Pfam" id="PF13280"/>
    </source>
</evidence>
<organism evidence="3 4">
    <name type="scientific">SAR86 cluster bacterium</name>
    <dbReference type="NCBI Taxonomy" id="2030880"/>
    <lineage>
        <taxon>Bacteria</taxon>
        <taxon>Pseudomonadati</taxon>
        <taxon>Pseudomonadota</taxon>
        <taxon>Gammaproteobacteria</taxon>
        <taxon>SAR86 cluster</taxon>
    </lineage>
</organism>
<comment type="caution">
    <text evidence="3">The sequence shown here is derived from an EMBL/GenBank/DDBJ whole genome shotgun (WGS) entry which is preliminary data.</text>
</comment>
<dbReference type="PANTHER" id="PTHR34580">
    <property type="match status" value="1"/>
</dbReference>
<reference evidence="4" key="1">
    <citation type="submission" date="2017-08" db="EMBL/GenBank/DDBJ databases">
        <title>A dynamic microbial community with high functional redundancy inhabits the cold, oxic subseafloor aquifer.</title>
        <authorList>
            <person name="Tully B.J."/>
            <person name="Wheat C.G."/>
            <person name="Glazer B.T."/>
            <person name="Huber J.A."/>
        </authorList>
    </citation>
    <scope>NUCLEOTIDE SEQUENCE [LARGE SCALE GENOMIC DNA]</scope>
</reference>
<dbReference type="Proteomes" id="UP000228987">
    <property type="component" value="Unassembled WGS sequence"/>
</dbReference>
<dbReference type="InterPro" id="IPR026881">
    <property type="entry name" value="WYL_dom"/>
</dbReference>
<evidence type="ECO:0000259" key="2">
    <source>
        <dbReference type="Pfam" id="PF25583"/>
    </source>
</evidence>
<feature type="domain" description="WCX" evidence="2">
    <location>
        <begin position="242"/>
        <end position="315"/>
    </location>
</feature>
<dbReference type="Pfam" id="PF13280">
    <property type="entry name" value="WYL"/>
    <property type="match status" value="1"/>
</dbReference>
<dbReference type="Pfam" id="PF25583">
    <property type="entry name" value="WCX"/>
    <property type="match status" value="1"/>
</dbReference>
<feature type="domain" description="WYL" evidence="1">
    <location>
        <begin position="145"/>
        <end position="210"/>
    </location>
</feature>
<name>A0A2A5C7F7_9GAMM</name>
<sequence>MDKFERIYELHKLLTSRRAPVSRVEIENKLDCSKSTATRLIEFCRSRIQIPIEYDRERSGYYLAIKEGEHYELPGLWFNPSELIALMTSHRLIADVQPGVLEPFLAPLQKRIESLLEDEYAGNQEVFKRIRILQMAPRVAELEDFQQITDALIGRVQIRIQYGSRGKQELTERWVSPQRLIYYRDNWYLDAWCHLRKAIRTFSLDRMNVAEKGQIAKDITDKQLDAHFTRTYGIFAGPATNKAVIHFSDKAAEWIADEHWHPEQESKRLENGNWELTVPYGDSRELIMDILKYGEDAEVIEPESLRQQVIEKMQKSLKNYKKL</sequence>
<dbReference type="PROSITE" id="PS52050">
    <property type="entry name" value="WYL"/>
    <property type="match status" value="1"/>
</dbReference>
<gene>
    <name evidence="3" type="ORF">COA71_13745</name>
</gene>
<evidence type="ECO:0000313" key="4">
    <source>
        <dbReference type="Proteomes" id="UP000228987"/>
    </source>
</evidence>
<protein>
    <submittedName>
        <fullName evidence="3">Transcriptional regulator</fullName>
    </submittedName>
</protein>
<evidence type="ECO:0000313" key="3">
    <source>
        <dbReference type="EMBL" id="PCJ39515.1"/>
    </source>
</evidence>
<accession>A0A2A5C7F7</accession>
<dbReference type="InterPro" id="IPR051534">
    <property type="entry name" value="CBASS_pafABC_assoc_protein"/>
</dbReference>
<proteinExistence type="predicted"/>
<dbReference type="InterPro" id="IPR057727">
    <property type="entry name" value="WCX_dom"/>
</dbReference>
<dbReference type="EMBL" id="NVWI01000014">
    <property type="protein sequence ID" value="PCJ39515.1"/>
    <property type="molecule type" value="Genomic_DNA"/>
</dbReference>
<dbReference type="AlphaFoldDB" id="A0A2A5C7F7"/>
<dbReference type="PANTHER" id="PTHR34580:SF3">
    <property type="entry name" value="PROTEIN PAFB"/>
    <property type="match status" value="1"/>
</dbReference>